<keyword evidence="1" id="KW-0378">Hydrolase</keyword>
<dbReference type="Proteomes" id="UP001163223">
    <property type="component" value="Chromosome"/>
</dbReference>
<accession>A0ACD4NHL2</accession>
<name>A0ACD4NHL2_9HYPH</name>
<organism evidence="1 2">
    <name type="scientific">Antarcticirhabdus aurantiaca</name>
    <dbReference type="NCBI Taxonomy" id="2606717"/>
    <lineage>
        <taxon>Bacteria</taxon>
        <taxon>Pseudomonadati</taxon>
        <taxon>Pseudomonadota</taxon>
        <taxon>Alphaproteobacteria</taxon>
        <taxon>Hyphomicrobiales</taxon>
        <taxon>Aurantimonadaceae</taxon>
        <taxon>Antarcticirhabdus</taxon>
    </lineage>
</organism>
<sequence length="188" mass="20254">MRDHLQLIALEHRDAPQRETLDLIETRFAADDEGTFSGHAALFEVVNGHREIIKRGAFAKTLLANRSVPMLWSHDPSQPVGVWTSIVEDARGLAVTGRLIRETSKGAEAHALMKAGAISGLSIGFRAVQAERSQGLRVLSEVALVEISLVTLPSASGARIHSVRNGQSPALASFVNSCRMTARALKGK</sequence>
<keyword evidence="1" id="KW-0645">Protease</keyword>
<gene>
    <name evidence="1" type="ORF">OXU80_15375</name>
</gene>
<evidence type="ECO:0000313" key="2">
    <source>
        <dbReference type="Proteomes" id="UP001163223"/>
    </source>
</evidence>
<proteinExistence type="predicted"/>
<dbReference type="EMBL" id="CP113520">
    <property type="protein sequence ID" value="WAJ26285.1"/>
    <property type="molecule type" value="Genomic_DNA"/>
</dbReference>
<reference evidence="1" key="1">
    <citation type="submission" date="2022-11" db="EMBL/GenBank/DDBJ databases">
        <title>beta-Carotene-producing bacterium, Jeongeuplla avenae sp. nov., alleviates the salt stress of Arabidopsis seedlings.</title>
        <authorList>
            <person name="Jiang L."/>
            <person name="Lee J."/>
        </authorList>
    </citation>
    <scope>NUCLEOTIDE SEQUENCE</scope>
    <source>
        <strain evidence="1">DY_R2A_6</strain>
    </source>
</reference>
<protein>
    <submittedName>
        <fullName evidence="1">HK97 family phage prohead protease</fullName>
    </submittedName>
</protein>
<keyword evidence="2" id="KW-1185">Reference proteome</keyword>
<evidence type="ECO:0000313" key="1">
    <source>
        <dbReference type="EMBL" id="WAJ26285.1"/>
    </source>
</evidence>